<dbReference type="EMBL" id="JAKRVX010000001">
    <property type="protein sequence ID" value="MCL9816016.1"/>
    <property type="molecule type" value="Genomic_DNA"/>
</dbReference>
<dbReference type="InterPro" id="IPR013971">
    <property type="entry name" value="HalX_domain"/>
</dbReference>
<dbReference type="PANTHER" id="PTHR48111:SF1">
    <property type="entry name" value="TWO-COMPONENT RESPONSE REGULATOR ORR33"/>
    <property type="match status" value="1"/>
</dbReference>
<keyword evidence="9" id="KW-1185">Reference proteome</keyword>
<keyword evidence="2" id="KW-0902">Two-component regulatory system</keyword>
<dbReference type="GO" id="GO:0000976">
    <property type="term" value="F:transcription cis-regulatory region binding"/>
    <property type="evidence" value="ECO:0007669"/>
    <property type="project" value="TreeGrafter"/>
</dbReference>
<reference evidence="8" key="2">
    <citation type="submission" date="2022-02" db="EMBL/GenBank/DDBJ databases">
        <authorList>
            <person name="Elcheninov A.G."/>
            <person name="Sorokin D.Y."/>
            <person name="Kublanov I.V."/>
        </authorList>
    </citation>
    <scope>NUCLEOTIDE SEQUENCE</scope>
    <source>
        <strain evidence="8">AArc-St2</strain>
    </source>
</reference>
<evidence type="ECO:0000256" key="6">
    <source>
        <dbReference type="PROSITE-ProRule" id="PRU00169"/>
    </source>
</evidence>
<dbReference type="Gene3D" id="3.40.50.2300">
    <property type="match status" value="1"/>
</dbReference>
<dbReference type="InterPro" id="IPR011006">
    <property type="entry name" value="CheY-like_superfamily"/>
</dbReference>
<evidence type="ECO:0000256" key="3">
    <source>
        <dbReference type="ARBA" id="ARBA00023015"/>
    </source>
</evidence>
<name>A0AAE3FVK0_9EURY</name>
<evidence type="ECO:0000256" key="5">
    <source>
        <dbReference type="ARBA" id="ARBA00023163"/>
    </source>
</evidence>
<keyword evidence="3" id="KW-0805">Transcription regulation</keyword>
<keyword evidence="4" id="KW-0238">DNA-binding</keyword>
<organism evidence="8 9">
    <name type="scientific">Natronocalculus amylovorans</name>
    <dbReference type="NCBI Taxonomy" id="2917812"/>
    <lineage>
        <taxon>Archaea</taxon>
        <taxon>Methanobacteriati</taxon>
        <taxon>Methanobacteriota</taxon>
        <taxon>Stenosarchaea group</taxon>
        <taxon>Halobacteria</taxon>
        <taxon>Halobacteriales</taxon>
        <taxon>Haloferacaceae</taxon>
        <taxon>Natronocalculus</taxon>
    </lineage>
</organism>
<dbReference type="PANTHER" id="PTHR48111">
    <property type="entry name" value="REGULATOR OF RPOS"/>
    <property type="match status" value="1"/>
</dbReference>
<dbReference type="Pfam" id="PF08663">
    <property type="entry name" value="HalX"/>
    <property type="match status" value="1"/>
</dbReference>
<dbReference type="GO" id="GO:0032993">
    <property type="term" value="C:protein-DNA complex"/>
    <property type="evidence" value="ECO:0007669"/>
    <property type="project" value="TreeGrafter"/>
</dbReference>
<dbReference type="AlphaFoldDB" id="A0AAE3FVK0"/>
<feature type="modified residue" description="4-aspartylphosphate" evidence="6">
    <location>
        <position position="56"/>
    </location>
</feature>
<dbReference type="GO" id="GO:0005829">
    <property type="term" value="C:cytosol"/>
    <property type="evidence" value="ECO:0007669"/>
    <property type="project" value="TreeGrafter"/>
</dbReference>
<comment type="caution">
    <text evidence="8">The sequence shown here is derived from an EMBL/GenBank/DDBJ whole genome shotgun (WGS) entry which is preliminary data.</text>
</comment>
<dbReference type="InterPro" id="IPR039420">
    <property type="entry name" value="WalR-like"/>
</dbReference>
<dbReference type="SUPFAM" id="SSF52172">
    <property type="entry name" value="CheY-like"/>
    <property type="match status" value="1"/>
</dbReference>
<evidence type="ECO:0000256" key="2">
    <source>
        <dbReference type="ARBA" id="ARBA00023012"/>
    </source>
</evidence>
<evidence type="ECO:0000256" key="1">
    <source>
        <dbReference type="ARBA" id="ARBA00022553"/>
    </source>
</evidence>
<evidence type="ECO:0000256" key="4">
    <source>
        <dbReference type="ARBA" id="ARBA00023125"/>
    </source>
</evidence>
<evidence type="ECO:0000313" key="9">
    <source>
        <dbReference type="Proteomes" id="UP001203207"/>
    </source>
</evidence>
<dbReference type="SMART" id="SM00448">
    <property type="entry name" value="REC"/>
    <property type="match status" value="1"/>
</dbReference>
<accession>A0AAE3FVK0</accession>
<evidence type="ECO:0000313" key="8">
    <source>
        <dbReference type="EMBL" id="MCL9816016.1"/>
    </source>
</evidence>
<dbReference type="PROSITE" id="PS50110">
    <property type="entry name" value="RESPONSE_REGULATORY"/>
    <property type="match status" value="1"/>
</dbReference>
<gene>
    <name evidence="8" type="ORF">AArcSt2_03575</name>
</gene>
<proteinExistence type="predicted"/>
<dbReference type="GO" id="GO:0000156">
    <property type="term" value="F:phosphorelay response regulator activity"/>
    <property type="evidence" value="ECO:0007669"/>
    <property type="project" value="TreeGrafter"/>
</dbReference>
<dbReference type="RefSeq" id="WP_250582946.1">
    <property type="nucleotide sequence ID" value="NZ_JAKRVX010000001.1"/>
</dbReference>
<protein>
    <submittedName>
        <fullName evidence="8">Response regulator</fullName>
    </submittedName>
</protein>
<dbReference type="Proteomes" id="UP001203207">
    <property type="component" value="Unassembled WGS sequence"/>
</dbReference>
<dbReference type="Pfam" id="PF00072">
    <property type="entry name" value="Response_reg"/>
    <property type="match status" value="1"/>
</dbReference>
<keyword evidence="1 6" id="KW-0597">Phosphoprotein</keyword>
<reference evidence="8" key="1">
    <citation type="journal article" date="2022" name="Syst. Appl. Microbiol.">
        <title>Natronocalculus amylovorans gen. nov., sp. nov., and Natranaeroarchaeum aerophilus sp. nov., dominant culturable amylolytic natronoarchaea from hypersaline soda lakes in southwestern Siberia.</title>
        <authorList>
            <person name="Sorokin D.Y."/>
            <person name="Elcheninov A.G."/>
            <person name="Khizhniak T.V."/>
            <person name="Koenen M."/>
            <person name="Bale N.J."/>
            <person name="Damste J.S.S."/>
            <person name="Kublanov I.V."/>
        </authorList>
    </citation>
    <scope>NUCLEOTIDE SEQUENCE</scope>
    <source>
        <strain evidence="8">AArc-St2</strain>
    </source>
</reference>
<keyword evidence="5" id="KW-0804">Transcription</keyword>
<feature type="domain" description="Response regulatory" evidence="7">
    <location>
        <begin position="5"/>
        <end position="118"/>
    </location>
</feature>
<dbReference type="GO" id="GO:0006355">
    <property type="term" value="P:regulation of DNA-templated transcription"/>
    <property type="evidence" value="ECO:0007669"/>
    <property type="project" value="TreeGrafter"/>
</dbReference>
<evidence type="ECO:0000259" key="7">
    <source>
        <dbReference type="PROSITE" id="PS50110"/>
    </source>
</evidence>
<dbReference type="InterPro" id="IPR001789">
    <property type="entry name" value="Sig_transdc_resp-reg_receiver"/>
</dbReference>
<sequence>MGTHTVLIVEDDESIARLYKRFLSTKYDVEVETTAEGATNRVISDTKPTVDAILLDRRLPDGEGADVLESIRDQKYDCRVAMVTGVEPDFDIIGMGFDLYVVKPVSRDELIDAVETLLVRGDYDGLLQEAAALASKRALLESEKDREELINSSEYTELLSELDTLDEELLKMAEGLTAEDYRVMFRDLGEQTKTP</sequence>